<dbReference type="AlphaFoldDB" id="A0A0F9AQC3"/>
<comment type="caution">
    <text evidence="1">The sequence shown here is derived from an EMBL/GenBank/DDBJ whole genome shotgun (WGS) entry which is preliminary data.</text>
</comment>
<organism evidence="1">
    <name type="scientific">marine sediment metagenome</name>
    <dbReference type="NCBI Taxonomy" id="412755"/>
    <lineage>
        <taxon>unclassified sequences</taxon>
        <taxon>metagenomes</taxon>
        <taxon>ecological metagenomes</taxon>
    </lineage>
</organism>
<dbReference type="Gene3D" id="2.30.30.100">
    <property type="match status" value="1"/>
</dbReference>
<gene>
    <name evidence="1" type="ORF">LCGC14_2542570</name>
</gene>
<proteinExistence type="predicted"/>
<reference evidence="1" key="1">
    <citation type="journal article" date="2015" name="Nature">
        <title>Complex archaea that bridge the gap between prokaryotes and eukaryotes.</title>
        <authorList>
            <person name="Spang A."/>
            <person name="Saw J.H."/>
            <person name="Jorgensen S.L."/>
            <person name="Zaremba-Niedzwiedzka K."/>
            <person name="Martijn J."/>
            <person name="Lind A.E."/>
            <person name="van Eijk R."/>
            <person name="Schleper C."/>
            <person name="Guy L."/>
            <person name="Ettema T.J."/>
        </authorList>
    </citation>
    <scope>NUCLEOTIDE SEQUENCE</scope>
</reference>
<name>A0A0F9AQC3_9ZZZZ</name>
<dbReference type="EMBL" id="LAZR01041527">
    <property type="protein sequence ID" value="KKL11759.1"/>
    <property type="molecule type" value="Genomic_DNA"/>
</dbReference>
<evidence type="ECO:0000313" key="1">
    <source>
        <dbReference type="EMBL" id="KKL11759.1"/>
    </source>
</evidence>
<protein>
    <submittedName>
        <fullName evidence="1">Uncharacterized protein</fullName>
    </submittedName>
</protein>
<sequence length="92" mass="10026">MTDVVILKLSSGEEVIARANNTGHGWLVTKPRVVVMAPTPQGIQIAIMPWIAANVDGKYTIDDKHVITSGKPTNKLEKQYLEQTTGLEIVKG</sequence>
<accession>A0A0F9AQC3</accession>